<accession>A0ABV8ZWJ9</accession>
<feature type="domain" description="HTH cro/C1-type" evidence="2">
    <location>
        <begin position="20"/>
        <end position="66"/>
    </location>
</feature>
<dbReference type="Proteomes" id="UP001595999">
    <property type="component" value="Unassembled WGS sequence"/>
</dbReference>
<dbReference type="NCBIfam" id="TIGR02607">
    <property type="entry name" value="antidote_HigA"/>
    <property type="match status" value="1"/>
</dbReference>
<evidence type="ECO:0000256" key="1">
    <source>
        <dbReference type="ARBA" id="ARBA00023125"/>
    </source>
</evidence>
<reference evidence="4" key="1">
    <citation type="journal article" date="2019" name="Int. J. Syst. Evol. Microbiol.">
        <title>The Global Catalogue of Microorganisms (GCM) 10K type strain sequencing project: providing services to taxonomists for standard genome sequencing and annotation.</title>
        <authorList>
            <consortium name="The Broad Institute Genomics Platform"/>
            <consortium name="The Broad Institute Genome Sequencing Center for Infectious Disease"/>
            <person name="Wu L."/>
            <person name="Ma J."/>
        </authorList>
    </citation>
    <scope>NUCLEOTIDE SEQUENCE [LARGE SCALE GENOMIC DNA]</scope>
    <source>
        <strain evidence="4">CGMCC 4.7608</strain>
    </source>
</reference>
<dbReference type="PROSITE" id="PS50943">
    <property type="entry name" value="HTH_CROC1"/>
    <property type="match status" value="1"/>
</dbReference>
<dbReference type="PANTHER" id="PTHR36924:SF1">
    <property type="entry name" value="ANTITOXIN HIGA-1"/>
    <property type="match status" value="1"/>
</dbReference>
<keyword evidence="1" id="KW-0238">DNA-binding</keyword>
<dbReference type="CDD" id="cd00093">
    <property type="entry name" value="HTH_XRE"/>
    <property type="match status" value="1"/>
</dbReference>
<dbReference type="SUPFAM" id="SSF47413">
    <property type="entry name" value="lambda repressor-like DNA-binding domains"/>
    <property type="match status" value="1"/>
</dbReference>
<organism evidence="3 4">
    <name type="scientific">Chromobacterium aquaticum</name>
    <dbReference type="NCBI Taxonomy" id="467180"/>
    <lineage>
        <taxon>Bacteria</taxon>
        <taxon>Pseudomonadati</taxon>
        <taxon>Pseudomonadota</taxon>
        <taxon>Betaproteobacteria</taxon>
        <taxon>Neisseriales</taxon>
        <taxon>Chromobacteriaceae</taxon>
        <taxon>Chromobacterium</taxon>
    </lineage>
</organism>
<sequence>MPAMHNPAHPGEVLQEWLEGISVTEAAQKLGVTRAALSRILHGHAGISADMALRLAESLGTSPELWLGMQSAWALWQEQQKPRPHVGKLLIR</sequence>
<dbReference type="SMART" id="SM00530">
    <property type="entry name" value="HTH_XRE"/>
    <property type="match status" value="1"/>
</dbReference>
<evidence type="ECO:0000313" key="4">
    <source>
        <dbReference type="Proteomes" id="UP001595999"/>
    </source>
</evidence>
<dbReference type="EMBL" id="JBHSEK010000011">
    <property type="protein sequence ID" value="MFC4491161.1"/>
    <property type="molecule type" value="Genomic_DNA"/>
</dbReference>
<name>A0ABV8ZWJ9_9NEIS</name>
<gene>
    <name evidence="3" type="ORF">ACFO0R_16235</name>
</gene>
<proteinExistence type="predicted"/>
<comment type="caution">
    <text evidence="3">The sequence shown here is derived from an EMBL/GenBank/DDBJ whole genome shotgun (WGS) entry which is preliminary data.</text>
</comment>
<dbReference type="PANTHER" id="PTHR36924">
    <property type="entry name" value="ANTITOXIN HIGA-1"/>
    <property type="match status" value="1"/>
</dbReference>
<evidence type="ECO:0000259" key="2">
    <source>
        <dbReference type="PROSITE" id="PS50943"/>
    </source>
</evidence>
<protein>
    <submittedName>
        <fullName evidence="3">HigA family addiction module antitoxin</fullName>
    </submittedName>
</protein>
<dbReference type="InterPro" id="IPR013430">
    <property type="entry name" value="Toxin_antidote_HigA"/>
</dbReference>
<dbReference type="Gene3D" id="1.10.260.40">
    <property type="entry name" value="lambda repressor-like DNA-binding domains"/>
    <property type="match status" value="1"/>
</dbReference>
<keyword evidence="4" id="KW-1185">Reference proteome</keyword>
<dbReference type="InterPro" id="IPR010982">
    <property type="entry name" value="Lambda_DNA-bd_dom_sf"/>
</dbReference>
<dbReference type="Pfam" id="PF01381">
    <property type="entry name" value="HTH_3"/>
    <property type="match status" value="1"/>
</dbReference>
<evidence type="ECO:0000313" key="3">
    <source>
        <dbReference type="EMBL" id="MFC4491161.1"/>
    </source>
</evidence>
<dbReference type="InterPro" id="IPR001387">
    <property type="entry name" value="Cro/C1-type_HTH"/>
</dbReference>
<dbReference type="RefSeq" id="WP_231461373.1">
    <property type="nucleotide sequence ID" value="NZ_JAJOHW010000030.1"/>
</dbReference>